<proteinExistence type="predicted"/>
<evidence type="ECO:0000313" key="1">
    <source>
        <dbReference type="EMBL" id="MXU90125.1"/>
    </source>
</evidence>
<dbReference type="EMBL" id="GIFC01008042">
    <property type="protein sequence ID" value="MXU90125.1"/>
    <property type="molecule type" value="Transcribed_RNA"/>
</dbReference>
<reference evidence="1" key="1">
    <citation type="submission" date="2019-12" db="EMBL/GenBank/DDBJ databases">
        <title>An insight into the sialome of adult female Ixodes ricinus ticks feeding for 6 days.</title>
        <authorList>
            <person name="Perner J."/>
            <person name="Ribeiro J.M.C."/>
        </authorList>
    </citation>
    <scope>NUCLEOTIDE SEQUENCE</scope>
    <source>
        <strain evidence="1">Semi-engorged</strain>
        <tissue evidence="1">Salivary glands</tissue>
    </source>
</reference>
<sequence length="112" mass="12620">MDLFAFALSGLASAVVSRLDYQEFRFARRTSQSGAFQLVFYRIDGGLQRALDVGVAAADHTQRDIVRVDGVPDVFDVRELLGHSGHYQVEQRRRDDRPLGCTDTPQLLLLRL</sequence>
<name>A0A6B0UKE3_IXORI</name>
<dbReference type="AlphaFoldDB" id="A0A6B0UKE3"/>
<organism evidence="1">
    <name type="scientific">Ixodes ricinus</name>
    <name type="common">Common tick</name>
    <name type="synonym">Acarus ricinus</name>
    <dbReference type="NCBI Taxonomy" id="34613"/>
    <lineage>
        <taxon>Eukaryota</taxon>
        <taxon>Metazoa</taxon>
        <taxon>Ecdysozoa</taxon>
        <taxon>Arthropoda</taxon>
        <taxon>Chelicerata</taxon>
        <taxon>Arachnida</taxon>
        <taxon>Acari</taxon>
        <taxon>Parasitiformes</taxon>
        <taxon>Ixodida</taxon>
        <taxon>Ixodoidea</taxon>
        <taxon>Ixodidae</taxon>
        <taxon>Ixodinae</taxon>
        <taxon>Ixodes</taxon>
    </lineage>
</organism>
<protein>
    <submittedName>
        <fullName evidence="1">Putative secreted protein</fullName>
    </submittedName>
</protein>
<accession>A0A6B0UKE3</accession>